<feature type="compositionally biased region" description="Acidic residues" evidence="3">
    <location>
        <begin position="46"/>
        <end position="56"/>
    </location>
</feature>
<comment type="similarity">
    <text evidence="1">Belongs to the membrane fusion protein (MFP) (TC 8.A.1) family.</text>
</comment>
<dbReference type="Gene3D" id="2.40.30.170">
    <property type="match status" value="1"/>
</dbReference>
<dbReference type="GO" id="GO:0015679">
    <property type="term" value="P:plasma membrane copper ion transport"/>
    <property type="evidence" value="ECO:0007669"/>
    <property type="project" value="TreeGrafter"/>
</dbReference>
<evidence type="ECO:0000313" key="8">
    <source>
        <dbReference type="EMBL" id="PAP74578.1"/>
    </source>
</evidence>
<feature type="chain" id="PRO_5012063287" evidence="4">
    <location>
        <begin position="23"/>
        <end position="409"/>
    </location>
</feature>
<comment type="caution">
    <text evidence="8">The sequence shown here is derived from an EMBL/GenBank/DDBJ whole genome shotgun (WGS) entry which is preliminary data.</text>
</comment>
<dbReference type="GO" id="GO:0030313">
    <property type="term" value="C:cell envelope"/>
    <property type="evidence" value="ECO:0007669"/>
    <property type="project" value="TreeGrafter"/>
</dbReference>
<feature type="domain" description="CzcB-like C-terminal circularly permuted SH3-like" evidence="7">
    <location>
        <begin position="333"/>
        <end position="396"/>
    </location>
</feature>
<dbReference type="InterPro" id="IPR058649">
    <property type="entry name" value="CzcB_C"/>
</dbReference>
<evidence type="ECO:0000256" key="1">
    <source>
        <dbReference type="ARBA" id="ARBA00009477"/>
    </source>
</evidence>
<proteinExistence type="inferred from homology"/>
<dbReference type="InterPro" id="IPR051909">
    <property type="entry name" value="MFP_Cation_Efflux"/>
</dbReference>
<feature type="domain" description="CusB-like beta-barrel" evidence="5">
    <location>
        <begin position="247"/>
        <end position="319"/>
    </location>
</feature>
<dbReference type="NCBIfam" id="TIGR01730">
    <property type="entry name" value="RND_mfp"/>
    <property type="match status" value="1"/>
</dbReference>
<dbReference type="Pfam" id="PF25973">
    <property type="entry name" value="BSH_CzcB"/>
    <property type="match status" value="1"/>
</dbReference>
<dbReference type="Pfam" id="PF25975">
    <property type="entry name" value="CzcB_C"/>
    <property type="match status" value="1"/>
</dbReference>
<dbReference type="GO" id="GO:0022857">
    <property type="term" value="F:transmembrane transporter activity"/>
    <property type="evidence" value="ECO:0007669"/>
    <property type="project" value="InterPro"/>
</dbReference>
<evidence type="ECO:0000256" key="2">
    <source>
        <dbReference type="ARBA" id="ARBA00022448"/>
    </source>
</evidence>
<accession>A0A271IUH1</accession>
<dbReference type="InterPro" id="IPR058647">
    <property type="entry name" value="BSH_CzcB-like"/>
</dbReference>
<dbReference type="InterPro" id="IPR006143">
    <property type="entry name" value="RND_pump_MFP"/>
</dbReference>
<dbReference type="Gene3D" id="2.40.420.20">
    <property type="match status" value="1"/>
</dbReference>
<evidence type="ECO:0000313" key="9">
    <source>
        <dbReference type="Proteomes" id="UP000216339"/>
    </source>
</evidence>
<reference evidence="8 9" key="1">
    <citation type="submission" date="2016-11" db="EMBL/GenBank/DDBJ databases">
        <title>Study of marine rhodopsin-containing bacteria.</title>
        <authorList>
            <person name="Yoshizawa S."/>
            <person name="Kumagai Y."/>
            <person name="Kogure K."/>
        </authorList>
    </citation>
    <scope>NUCLEOTIDE SEQUENCE [LARGE SCALE GENOMIC DNA]</scope>
    <source>
        <strain evidence="8 9">SAORIC-28</strain>
    </source>
</reference>
<sequence>MNRLPIYSLLLLLLAAPLAGCGSDSEAAAGEDDHAGEAPGAHADEGAGEGAEDEHGDELTLTDEQAAATEITTEVVRSSALAAEVRVPARIVPTETGQAQVGALVDGRVVRLLVAEGQSVRRGAAVAVIESPEVARLQGEYLRTQARVTQARQQLDRSRQLAAENLISQTLLEQAVADARASESEAAAIAGEIRAEGGATPSGPGAVTGRVTVTSPISGVVSERQAELGAFVQASAPLYEVVAPGQVYADASVDPDLASSIRSGDAAVIEAPGGRRFRGVVQFVGAEVAGETRTATVRLRVTNATGELRPETFVTVVFDVEAGEGTAEGRTAVTVPTEAVDRDGGDAYVWVPVEGEPRTYARRAVRLGEATGDRVEVLSGLEPGETVVTAGVFALKSFQSRGELTEHDH</sequence>
<gene>
    <name evidence="8" type="ORF">BSZ37_20580</name>
</gene>
<evidence type="ECO:0000259" key="7">
    <source>
        <dbReference type="Pfam" id="PF25975"/>
    </source>
</evidence>
<evidence type="ECO:0000256" key="4">
    <source>
        <dbReference type="SAM" id="SignalP"/>
    </source>
</evidence>
<evidence type="ECO:0000259" key="6">
    <source>
        <dbReference type="Pfam" id="PF25973"/>
    </source>
</evidence>
<keyword evidence="2" id="KW-0813">Transport</keyword>
<dbReference type="GO" id="GO:0016020">
    <property type="term" value="C:membrane"/>
    <property type="evidence" value="ECO:0007669"/>
    <property type="project" value="InterPro"/>
</dbReference>
<dbReference type="FunFam" id="2.40.420.20:FF:000006">
    <property type="entry name" value="RND family efflux transporter MFP subunit"/>
    <property type="match status" value="1"/>
</dbReference>
<dbReference type="Pfam" id="PF25954">
    <property type="entry name" value="Beta-barrel_RND_2"/>
    <property type="match status" value="1"/>
</dbReference>
<dbReference type="SUPFAM" id="SSF111369">
    <property type="entry name" value="HlyD-like secretion proteins"/>
    <property type="match status" value="1"/>
</dbReference>
<feature type="region of interest" description="Disordered" evidence="3">
    <location>
        <begin position="23"/>
        <end position="58"/>
    </location>
</feature>
<dbReference type="PANTHER" id="PTHR30097">
    <property type="entry name" value="CATION EFFLUX SYSTEM PROTEIN CUSB"/>
    <property type="match status" value="1"/>
</dbReference>
<dbReference type="Gene3D" id="2.40.50.100">
    <property type="match status" value="1"/>
</dbReference>
<dbReference type="AlphaFoldDB" id="A0A271IUH1"/>
<dbReference type="EMBL" id="MQWD01000005">
    <property type="protein sequence ID" value="PAP74578.1"/>
    <property type="molecule type" value="Genomic_DNA"/>
</dbReference>
<dbReference type="GO" id="GO:0060003">
    <property type="term" value="P:copper ion export"/>
    <property type="evidence" value="ECO:0007669"/>
    <property type="project" value="TreeGrafter"/>
</dbReference>
<keyword evidence="9" id="KW-1185">Reference proteome</keyword>
<organism evidence="8 9">
    <name type="scientific">Rubrivirga marina</name>
    <dbReference type="NCBI Taxonomy" id="1196024"/>
    <lineage>
        <taxon>Bacteria</taxon>
        <taxon>Pseudomonadati</taxon>
        <taxon>Rhodothermota</taxon>
        <taxon>Rhodothermia</taxon>
        <taxon>Rhodothermales</taxon>
        <taxon>Rubricoccaceae</taxon>
        <taxon>Rubrivirga</taxon>
    </lineage>
</organism>
<evidence type="ECO:0000256" key="3">
    <source>
        <dbReference type="SAM" id="MobiDB-lite"/>
    </source>
</evidence>
<name>A0A271IUH1_9BACT</name>
<dbReference type="Gene3D" id="1.10.287.470">
    <property type="entry name" value="Helix hairpin bin"/>
    <property type="match status" value="1"/>
</dbReference>
<keyword evidence="4" id="KW-0732">Signal</keyword>
<feature type="domain" description="CzcB-like barrel-sandwich hybrid" evidence="6">
    <location>
        <begin position="99"/>
        <end position="241"/>
    </location>
</feature>
<dbReference type="InterPro" id="IPR058792">
    <property type="entry name" value="Beta-barrel_RND_2"/>
</dbReference>
<protein>
    <submittedName>
        <fullName evidence="8">Uncharacterized protein</fullName>
    </submittedName>
</protein>
<dbReference type="PANTHER" id="PTHR30097:SF4">
    <property type="entry name" value="SLR6042 PROTEIN"/>
    <property type="match status" value="1"/>
</dbReference>
<dbReference type="OrthoDB" id="9814657at2"/>
<dbReference type="Proteomes" id="UP000216339">
    <property type="component" value="Unassembled WGS sequence"/>
</dbReference>
<feature type="signal peptide" evidence="4">
    <location>
        <begin position="1"/>
        <end position="22"/>
    </location>
</feature>
<dbReference type="RefSeq" id="WP_095512544.1">
    <property type="nucleotide sequence ID" value="NZ_MQWD01000005.1"/>
</dbReference>
<evidence type="ECO:0000259" key="5">
    <source>
        <dbReference type="Pfam" id="PF25954"/>
    </source>
</evidence>